<accession>A0AAE3K866</accession>
<name>A0AAE3K866_9EURY</name>
<protein>
    <submittedName>
        <fullName evidence="2">Uncharacterized protein</fullName>
    </submittedName>
</protein>
<feature type="compositionally biased region" description="Acidic residues" evidence="1">
    <location>
        <begin position="124"/>
        <end position="136"/>
    </location>
</feature>
<evidence type="ECO:0000256" key="1">
    <source>
        <dbReference type="SAM" id="MobiDB-lite"/>
    </source>
</evidence>
<reference evidence="2" key="1">
    <citation type="journal article" date="2022" name="Syst. Appl. Microbiol.">
        <title>Natronocalculus amylovorans gen. nov., sp. nov., and Natranaeroarchaeum aerophilus sp. nov., dominant culturable amylolytic natronoarchaea from hypersaline soda lakes in southwestern Siberia.</title>
        <authorList>
            <person name="Sorokin D.Y."/>
            <person name="Elcheninov A.G."/>
            <person name="Khizhniak T.V."/>
            <person name="Koenen M."/>
            <person name="Bale N.J."/>
            <person name="Damste J.S.S."/>
            <person name="Kublanov I.V."/>
        </authorList>
    </citation>
    <scope>NUCLEOTIDE SEQUENCE</scope>
    <source>
        <strain evidence="2">AArc-St2</strain>
    </source>
</reference>
<dbReference type="AlphaFoldDB" id="A0AAE3K866"/>
<dbReference type="RefSeq" id="WP_250583555.1">
    <property type="nucleotide sequence ID" value="NZ_JAKRVX010000002.1"/>
</dbReference>
<dbReference type="InterPro" id="IPR006311">
    <property type="entry name" value="TAT_signal"/>
</dbReference>
<dbReference type="EMBL" id="JAKRVX010000002">
    <property type="protein sequence ID" value="MCL9816718.1"/>
    <property type="molecule type" value="Genomic_DNA"/>
</dbReference>
<evidence type="ECO:0000313" key="3">
    <source>
        <dbReference type="Proteomes" id="UP001203207"/>
    </source>
</evidence>
<feature type="region of interest" description="Disordered" evidence="1">
    <location>
        <begin position="113"/>
        <end position="138"/>
    </location>
</feature>
<keyword evidence="3" id="KW-1185">Reference proteome</keyword>
<organism evidence="2 3">
    <name type="scientific">Natronocalculus amylovorans</name>
    <dbReference type="NCBI Taxonomy" id="2917812"/>
    <lineage>
        <taxon>Archaea</taxon>
        <taxon>Methanobacteriati</taxon>
        <taxon>Methanobacteriota</taxon>
        <taxon>Stenosarchaea group</taxon>
        <taxon>Halobacteria</taxon>
        <taxon>Halobacteriales</taxon>
        <taxon>Haloferacaceae</taxon>
        <taxon>Natronocalculus</taxon>
    </lineage>
</organism>
<reference evidence="2" key="2">
    <citation type="submission" date="2022-02" db="EMBL/GenBank/DDBJ databases">
        <authorList>
            <person name="Elcheninov A.G."/>
            <person name="Sorokin D.Y."/>
            <person name="Kublanov I.V."/>
        </authorList>
    </citation>
    <scope>NUCLEOTIDE SEQUENCE</scope>
    <source>
        <strain evidence="2">AArc-St2</strain>
    </source>
</reference>
<dbReference type="PROSITE" id="PS51318">
    <property type="entry name" value="TAT"/>
    <property type="match status" value="1"/>
</dbReference>
<gene>
    <name evidence="2" type="ORF">AArcSt2_07150</name>
</gene>
<dbReference type="Proteomes" id="UP001203207">
    <property type="component" value="Unassembled WGS sequence"/>
</dbReference>
<evidence type="ECO:0000313" key="2">
    <source>
        <dbReference type="EMBL" id="MCL9816718.1"/>
    </source>
</evidence>
<comment type="caution">
    <text evidence="2">The sequence shown here is derived from an EMBL/GenBank/DDBJ whole genome shotgun (WGS) entry which is preliminary data.</text>
</comment>
<sequence>MNPQRPGGGEQGMLHGNISRRHLLTATGLIALGSMSGCLGRAASVATNTGASPAAMFGGVRDDRLTAATPNDTLLFLPTVRVEEQFVSGEVELEAWMTNTSFTAKANDYNSVRSNKRRSSISEELIEEDDADSDDDSQTHLRRSIERLQSLTGASDDEIRAMYEYLEEEPVISERTVITLPDARVPRGGPTLEELITPDRIIQFVTGRIDDEGKVYSWGRSPASMAFEDDADYDDASCEQNASRGGLSSADQVYCWGSTSSTAISSPIHTYGSLEVIQTNAGVGIINTPPVATDEKSKIGVTPDGEQIDGNRLDEWGREYGSASSTSAFVCQVLVQPEGCPCPFPALLHVQRHKNNDQYVYSCGWVIDDSCLYENSTTVLTATRGRGGGAGKAVFVDISLSDGRDITGDTIKRLLPDDVLPIGSQLFSGALRDAEEIGVLPDSEFAETVAQTASVRDTDIHCVATPFDGSYLHLVDDGNTANTVKFKAGAELSKSVN</sequence>
<proteinExistence type="predicted"/>